<dbReference type="EMBL" id="SRLO01000181">
    <property type="protein sequence ID" value="TNN69011.1"/>
    <property type="molecule type" value="Genomic_DNA"/>
</dbReference>
<keyword evidence="1" id="KW-0812">Transmembrane</keyword>
<keyword evidence="1" id="KW-1133">Transmembrane helix</keyword>
<proteinExistence type="predicted"/>
<keyword evidence="1" id="KW-0472">Membrane</keyword>
<evidence type="ECO:0000313" key="2">
    <source>
        <dbReference type="EMBL" id="TNN69011.1"/>
    </source>
</evidence>
<reference evidence="2 3" key="1">
    <citation type="submission" date="2019-03" db="EMBL/GenBank/DDBJ databases">
        <title>First draft genome of Liparis tanakae, snailfish: a comprehensive survey of snailfish specific genes.</title>
        <authorList>
            <person name="Kim W."/>
            <person name="Song I."/>
            <person name="Jeong J.-H."/>
            <person name="Kim D."/>
            <person name="Kim S."/>
            <person name="Ryu S."/>
            <person name="Song J.Y."/>
            <person name="Lee S.K."/>
        </authorList>
    </citation>
    <scope>NUCLEOTIDE SEQUENCE [LARGE SCALE GENOMIC DNA]</scope>
    <source>
        <tissue evidence="2">Muscle</tissue>
    </source>
</reference>
<gene>
    <name evidence="2" type="ORF">EYF80_020714</name>
</gene>
<name>A0A4Z2HTY1_9TELE</name>
<protein>
    <submittedName>
        <fullName evidence="2">Uncharacterized protein</fullName>
    </submittedName>
</protein>
<comment type="caution">
    <text evidence="2">The sequence shown here is derived from an EMBL/GenBank/DDBJ whole genome shotgun (WGS) entry which is preliminary data.</text>
</comment>
<evidence type="ECO:0000313" key="3">
    <source>
        <dbReference type="Proteomes" id="UP000314294"/>
    </source>
</evidence>
<keyword evidence="3" id="KW-1185">Reference proteome</keyword>
<dbReference type="AlphaFoldDB" id="A0A4Z2HTY1"/>
<feature type="transmembrane region" description="Helical" evidence="1">
    <location>
        <begin position="51"/>
        <end position="70"/>
    </location>
</feature>
<sequence>MGLTQVEAMAVRWQNEKMKSWPQDGMASWFQSNTVLKTLSGSQESANATTMANSMALILAAPLFFFWVVFRPRSTMSFLLLRRSSIQKRWSLIGKGTVRFWKGKASTLYERKGTEIRQATTQVTTTASRVDNELVALHGDEDEGEDGDGD</sequence>
<dbReference type="Proteomes" id="UP000314294">
    <property type="component" value="Unassembled WGS sequence"/>
</dbReference>
<organism evidence="2 3">
    <name type="scientific">Liparis tanakae</name>
    <name type="common">Tanaka's snailfish</name>
    <dbReference type="NCBI Taxonomy" id="230148"/>
    <lineage>
        <taxon>Eukaryota</taxon>
        <taxon>Metazoa</taxon>
        <taxon>Chordata</taxon>
        <taxon>Craniata</taxon>
        <taxon>Vertebrata</taxon>
        <taxon>Euteleostomi</taxon>
        <taxon>Actinopterygii</taxon>
        <taxon>Neopterygii</taxon>
        <taxon>Teleostei</taxon>
        <taxon>Neoteleostei</taxon>
        <taxon>Acanthomorphata</taxon>
        <taxon>Eupercaria</taxon>
        <taxon>Perciformes</taxon>
        <taxon>Cottioidei</taxon>
        <taxon>Cottales</taxon>
        <taxon>Liparidae</taxon>
        <taxon>Liparis</taxon>
    </lineage>
</organism>
<accession>A0A4Z2HTY1</accession>
<evidence type="ECO:0000256" key="1">
    <source>
        <dbReference type="SAM" id="Phobius"/>
    </source>
</evidence>